<organism evidence="2 3">
    <name type="scientific">Sphingobacterium corticibacterium</name>
    <dbReference type="NCBI Taxonomy" id="2484746"/>
    <lineage>
        <taxon>Bacteria</taxon>
        <taxon>Pseudomonadati</taxon>
        <taxon>Bacteroidota</taxon>
        <taxon>Sphingobacteriia</taxon>
        <taxon>Sphingobacteriales</taxon>
        <taxon>Sphingobacteriaceae</taxon>
        <taxon>Sphingobacterium</taxon>
    </lineage>
</organism>
<dbReference type="Proteomes" id="UP000292855">
    <property type="component" value="Unassembled WGS sequence"/>
</dbReference>
<evidence type="ECO:0000256" key="1">
    <source>
        <dbReference type="SAM" id="Phobius"/>
    </source>
</evidence>
<keyword evidence="3" id="KW-1185">Reference proteome</keyword>
<comment type="caution">
    <text evidence="2">The sequence shown here is derived from an EMBL/GenBank/DDBJ whole genome shotgun (WGS) entry which is preliminary data.</text>
</comment>
<sequence>MYRSVQTQMPYVRTSLMLTDAICSNIAFVGAFFWVQSHSLVTEEAVWTDFYALWVLFNLVNAIAALHLRLYARSTLKRLNKLMYATWKSVVTLLLVFTGCTLIEHRFPGVGYFLVVLASLVIVYVAVSRFLLAYLYRRHARASVETLSKY</sequence>
<keyword evidence="1" id="KW-0472">Membrane</keyword>
<name>A0A4Q6XG91_9SPHI</name>
<dbReference type="OrthoDB" id="9808602at2"/>
<evidence type="ECO:0000313" key="3">
    <source>
        <dbReference type="Proteomes" id="UP000292855"/>
    </source>
</evidence>
<gene>
    <name evidence="2" type="ORF">EWE74_16450</name>
</gene>
<dbReference type="AlphaFoldDB" id="A0A4Q6XG91"/>
<proteinExistence type="predicted"/>
<feature type="transmembrane region" description="Helical" evidence="1">
    <location>
        <begin position="12"/>
        <end position="35"/>
    </location>
</feature>
<accession>A0A4Q6XG91</accession>
<feature type="transmembrane region" description="Helical" evidence="1">
    <location>
        <begin position="110"/>
        <end position="132"/>
    </location>
</feature>
<reference evidence="2 3" key="1">
    <citation type="submission" date="2019-02" db="EMBL/GenBank/DDBJ databases">
        <authorList>
            <person name="Li Y."/>
        </authorList>
    </citation>
    <scope>NUCLEOTIDE SEQUENCE [LARGE SCALE GENOMIC DNA]</scope>
    <source>
        <strain evidence="2 3">30C10-4-7</strain>
    </source>
</reference>
<feature type="transmembrane region" description="Helical" evidence="1">
    <location>
        <begin position="50"/>
        <end position="72"/>
    </location>
</feature>
<keyword evidence="1" id="KW-0812">Transmembrane</keyword>
<dbReference type="EMBL" id="SGIT01000003">
    <property type="protein sequence ID" value="RZF58910.1"/>
    <property type="molecule type" value="Genomic_DNA"/>
</dbReference>
<keyword evidence="1" id="KW-1133">Transmembrane helix</keyword>
<feature type="transmembrane region" description="Helical" evidence="1">
    <location>
        <begin position="84"/>
        <end position="104"/>
    </location>
</feature>
<protein>
    <submittedName>
        <fullName evidence="2">Uncharacterized protein</fullName>
    </submittedName>
</protein>
<evidence type="ECO:0000313" key="2">
    <source>
        <dbReference type="EMBL" id="RZF58910.1"/>
    </source>
</evidence>
<dbReference type="RefSeq" id="WP_130142744.1">
    <property type="nucleotide sequence ID" value="NZ_SGIT01000003.1"/>
</dbReference>